<protein>
    <submittedName>
        <fullName evidence="1">Uncharacterized protein</fullName>
    </submittedName>
</protein>
<dbReference type="Proteomes" id="UP000828390">
    <property type="component" value="Unassembled WGS sequence"/>
</dbReference>
<comment type="caution">
    <text evidence="1">The sequence shown here is derived from an EMBL/GenBank/DDBJ whole genome shotgun (WGS) entry which is preliminary data.</text>
</comment>
<organism evidence="1 2">
    <name type="scientific">Dreissena polymorpha</name>
    <name type="common">Zebra mussel</name>
    <name type="synonym">Mytilus polymorpha</name>
    <dbReference type="NCBI Taxonomy" id="45954"/>
    <lineage>
        <taxon>Eukaryota</taxon>
        <taxon>Metazoa</taxon>
        <taxon>Spiralia</taxon>
        <taxon>Lophotrochozoa</taxon>
        <taxon>Mollusca</taxon>
        <taxon>Bivalvia</taxon>
        <taxon>Autobranchia</taxon>
        <taxon>Heteroconchia</taxon>
        <taxon>Euheterodonta</taxon>
        <taxon>Imparidentia</taxon>
        <taxon>Neoheterodontei</taxon>
        <taxon>Myida</taxon>
        <taxon>Dreissenoidea</taxon>
        <taxon>Dreissenidae</taxon>
        <taxon>Dreissena</taxon>
    </lineage>
</organism>
<keyword evidence="2" id="KW-1185">Reference proteome</keyword>
<reference evidence="1" key="1">
    <citation type="journal article" date="2019" name="bioRxiv">
        <title>The Genome of the Zebra Mussel, Dreissena polymorpha: A Resource for Invasive Species Research.</title>
        <authorList>
            <person name="McCartney M.A."/>
            <person name="Auch B."/>
            <person name="Kono T."/>
            <person name="Mallez S."/>
            <person name="Zhang Y."/>
            <person name="Obille A."/>
            <person name="Becker A."/>
            <person name="Abrahante J.E."/>
            <person name="Garbe J."/>
            <person name="Badalamenti J.P."/>
            <person name="Herman A."/>
            <person name="Mangelson H."/>
            <person name="Liachko I."/>
            <person name="Sullivan S."/>
            <person name="Sone E.D."/>
            <person name="Koren S."/>
            <person name="Silverstein K.A.T."/>
            <person name="Beckman K.B."/>
            <person name="Gohl D.M."/>
        </authorList>
    </citation>
    <scope>NUCLEOTIDE SEQUENCE</scope>
    <source>
        <strain evidence="1">Duluth1</strain>
        <tissue evidence="1">Whole animal</tissue>
    </source>
</reference>
<evidence type="ECO:0000313" key="2">
    <source>
        <dbReference type="Proteomes" id="UP000828390"/>
    </source>
</evidence>
<dbReference type="AlphaFoldDB" id="A0A9D3YRF3"/>
<accession>A0A9D3YRF3</accession>
<sequence>MSGVLTVKRVKLLHSVAIHENGAARLEMDCDLMHFDYCTEQEEFFEVERRKMLSKKNFVPPLQIRKTVTYAPEPPVPLLYRRQESSEDHRVPNLSSLQRVPSFDDLSDDNSEWLQLLWHPGIYLDDTNIAENSRSQLSSFIAQATPGLANSEWFACWPSGMMEMS</sequence>
<reference evidence="1" key="2">
    <citation type="submission" date="2020-11" db="EMBL/GenBank/DDBJ databases">
        <authorList>
            <person name="McCartney M.A."/>
            <person name="Auch B."/>
            <person name="Kono T."/>
            <person name="Mallez S."/>
            <person name="Becker A."/>
            <person name="Gohl D.M."/>
            <person name="Silverstein K.A.T."/>
            <person name="Koren S."/>
            <person name="Bechman K.B."/>
            <person name="Herman A."/>
            <person name="Abrahante J.E."/>
            <person name="Garbe J."/>
        </authorList>
    </citation>
    <scope>NUCLEOTIDE SEQUENCE</scope>
    <source>
        <strain evidence="1">Duluth1</strain>
        <tissue evidence="1">Whole animal</tissue>
    </source>
</reference>
<name>A0A9D3YRF3_DREPO</name>
<proteinExistence type="predicted"/>
<evidence type="ECO:0000313" key="1">
    <source>
        <dbReference type="EMBL" id="KAH3703524.1"/>
    </source>
</evidence>
<dbReference type="EMBL" id="JAIWYP010000015">
    <property type="protein sequence ID" value="KAH3703524.1"/>
    <property type="molecule type" value="Genomic_DNA"/>
</dbReference>
<gene>
    <name evidence="1" type="ORF">DPMN_078561</name>
</gene>